<dbReference type="Proteomes" id="UP000179807">
    <property type="component" value="Unassembled WGS sequence"/>
</dbReference>
<evidence type="ECO:0000313" key="2">
    <source>
        <dbReference type="EMBL" id="OHT12706.1"/>
    </source>
</evidence>
<keyword evidence="3" id="KW-1185">Reference proteome</keyword>
<dbReference type="EMBL" id="MLAK01000558">
    <property type="protein sequence ID" value="OHT12706.1"/>
    <property type="molecule type" value="Genomic_DNA"/>
</dbReference>
<accession>A0A1J4KNK0</accession>
<protein>
    <submittedName>
        <fullName evidence="2">Uncharacterized protein</fullName>
    </submittedName>
</protein>
<name>A0A1J4KNK0_9EUKA</name>
<gene>
    <name evidence="2" type="ORF">TRFO_17431</name>
</gene>
<dbReference type="VEuPathDB" id="TrichDB:TRFO_17431"/>
<keyword evidence="1" id="KW-0175">Coiled coil</keyword>
<dbReference type="AlphaFoldDB" id="A0A1J4KNK0"/>
<sequence length="1016" mass="116073">MNEKIRIRRTAAPVKTPRVSVQSSNGFISSNQHVAYVSQQKNILPILPSSTETSHFIALKHSLHIFIDTLTHFLSRNGTIISLRAQFSQQTSEMEKLFNMFYQIAIKGSVQQNKANPSLRTSAINFLKFWQVFILSIIELKKTITPQISQSINSHYNSITGSLDSVMNYGVSRSNIYDQPYRNGRVLQNQLNCLKQTSEIFLSKTFKANQFKNHSAEIKAFSRLLNDTFTREFTQCGIASNEVVRLRSKCYTACCDIIHGLKNAYLFETDMMKLFRSIFNFQESLRDILEKFNLPTNYLVQFDFESEKNNHINEDEEEEEAEEEKIITFDEDLELLEFIKDSHDKAPDFMNDRNYVDKFFEVLNSIALNTISELTTKKQMNDQENEIIIHNIKNITQENENLINEKENLTNENEKLIREKTQLENEFQQLHIEYNKITEKMSQISFDTNNAEQMLINRIDRLKQALFTISNNGLKNEELTNEDDDFVINNAIKANNDLKDKYQNSKEMEDKIREIIGSENIISYIKALISEREETSRNENESLLYYQETENNLKNIMSSFSNLDSLVDVANEISDSFNKIKLIVNCNSLSEGVDSIFMMFSNIKSSLLKISNGSNSDNISKIISDLEANFNSVKNILTSIVNHDGTIHEIAKELSTQHLCYISNFKAILLTINPLIGHTISDNIENIDQLTLNSVKKMKEIVDNIVKNMSSLAGTSMIHPPTSPIELILQQIKSIERKLNQDRQVILEYQSVCSDVESTLSSYCEISNRSSNVSIPKSIRMLLKKLPPKQNVNNSTNNQSIKNIDIKLSKILNTECSNDSGRLAHIIELIDSLDNKLKKSNEFKAMIEAKLGLKNVAYEKILAQIGNQNNNINFEKLFENVFDLVPVTSRSDPLHYIPEFCNAFVSLNNSILALKPFASILNTIFGQFDCKYSSFNPTSPSFQFIRSQVFSLHSALNGLTPSKVNSLVFLVLSRFVALMSSFMAAISSSSYDGNNPEMKEAFFKLQNELLESKKSS</sequence>
<evidence type="ECO:0000256" key="1">
    <source>
        <dbReference type="SAM" id="Coils"/>
    </source>
</evidence>
<reference evidence="2" key="1">
    <citation type="submission" date="2016-10" db="EMBL/GenBank/DDBJ databases">
        <authorList>
            <person name="Benchimol M."/>
            <person name="Almeida L.G."/>
            <person name="Vasconcelos A.T."/>
            <person name="Perreira-Neves A."/>
            <person name="Rosa I.A."/>
            <person name="Tasca T."/>
            <person name="Bogo M.R."/>
            <person name="de Souza W."/>
        </authorList>
    </citation>
    <scope>NUCLEOTIDE SEQUENCE [LARGE SCALE GENOMIC DNA]</scope>
    <source>
        <strain evidence="2">K</strain>
    </source>
</reference>
<dbReference type="RefSeq" id="XP_068365842.1">
    <property type="nucleotide sequence ID" value="XM_068499579.1"/>
</dbReference>
<dbReference type="GeneID" id="94834283"/>
<feature type="coiled-coil region" evidence="1">
    <location>
        <begin position="385"/>
        <end position="440"/>
    </location>
</feature>
<organism evidence="2 3">
    <name type="scientific">Tritrichomonas foetus</name>
    <dbReference type="NCBI Taxonomy" id="1144522"/>
    <lineage>
        <taxon>Eukaryota</taxon>
        <taxon>Metamonada</taxon>
        <taxon>Parabasalia</taxon>
        <taxon>Tritrichomonadida</taxon>
        <taxon>Tritrichomonadidae</taxon>
        <taxon>Tritrichomonas</taxon>
    </lineage>
</organism>
<comment type="caution">
    <text evidence="2">The sequence shown here is derived from an EMBL/GenBank/DDBJ whole genome shotgun (WGS) entry which is preliminary data.</text>
</comment>
<proteinExistence type="predicted"/>
<evidence type="ECO:0000313" key="3">
    <source>
        <dbReference type="Proteomes" id="UP000179807"/>
    </source>
</evidence>